<dbReference type="InterPro" id="IPR011009">
    <property type="entry name" value="Kinase-like_dom_sf"/>
</dbReference>
<evidence type="ECO:0000256" key="1">
    <source>
        <dbReference type="SAM" id="MobiDB-lite"/>
    </source>
</evidence>
<evidence type="ECO:0000259" key="2">
    <source>
        <dbReference type="Pfam" id="PF03109"/>
    </source>
</evidence>
<comment type="caution">
    <text evidence="3">The sequence shown here is derived from an EMBL/GenBank/DDBJ whole genome shotgun (WGS) entry which is preliminary data.</text>
</comment>
<feature type="domain" description="ABC1 atypical kinase-like" evidence="2">
    <location>
        <begin position="258"/>
        <end position="313"/>
    </location>
</feature>
<organism evidence="3 4">
    <name type="scientific">Apiospora phragmitis</name>
    <dbReference type="NCBI Taxonomy" id="2905665"/>
    <lineage>
        <taxon>Eukaryota</taxon>
        <taxon>Fungi</taxon>
        <taxon>Dikarya</taxon>
        <taxon>Ascomycota</taxon>
        <taxon>Pezizomycotina</taxon>
        <taxon>Sordariomycetes</taxon>
        <taxon>Xylariomycetidae</taxon>
        <taxon>Amphisphaeriales</taxon>
        <taxon>Apiosporaceae</taxon>
        <taxon>Apiospora</taxon>
    </lineage>
</organism>
<keyword evidence="3" id="KW-0808">Transferase</keyword>
<sequence length="355" mass="39234">MANRNTMKVLAVKEVSDLGGYIVRARFDGLIRYFSVTNDAAARFPAGWNKAGGSGPLIPPGHYPPDLKCIHLRRPDHRDNMDPKDVTDYPIAELLTHELTGLPTFDYDDLIQFQKISSPRFGHRLSEDRLRRVRGNSSLVMKLAEFPDTWPSQVTSSLRPAGAPSPPATVGLASADSEGDPGAVAEEAIAYEIVMHHAVATAAHGADARLLAGRVPDFYGVVTERGRGVVGFLAEYVEGSRSFFDLFRDAVRRGDADWSLSEADRAGCRDALKRLHRAGFLHGDVHAGNFLRCEDGSVVMIDFEYMVRLGPNTVLEGEHMDTRVEVDELLLEQWLNLKASIFVRSTFIRSDDAEN</sequence>
<protein>
    <submittedName>
        <fullName evidence="3">Serine/threonine kinase family protein</fullName>
    </submittedName>
</protein>
<evidence type="ECO:0000313" key="3">
    <source>
        <dbReference type="EMBL" id="KAK8061997.1"/>
    </source>
</evidence>
<accession>A0ABR1UST0</accession>
<dbReference type="Proteomes" id="UP001480595">
    <property type="component" value="Unassembled WGS sequence"/>
</dbReference>
<reference evidence="3 4" key="1">
    <citation type="submission" date="2023-01" db="EMBL/GenBank/DDBJ databases">
        <title>Analysis of 21 Apiospora genomes using comparative genomics revels a genus with tremendous synthesis potential of carbohydrate active enzymes and secondary metabolites.</title>
        <authorList>
            <person name="Sorensen T."/>
        </authorList>
    </citation>
    <scope>NUCLEOTIDE SEQUENCE [LARGE SCALE GENOMIC DNA]</scope>
    <source>
        <strain evidence="3 4">CBS 135458</strain>
    </source>
</reference>
<evidence type="ECO:0000313" key="4">
    <source>
        <dbReference type="Proteomes" id="UP001480595"/>
    </source>
</evidence>
<keyword evidence="3" id="KW-0418">Kinase</keyword>
<dbReference type="EMBL" id="JAQQWL010000008">
    <property type="protein sequence ID" value="KAK8061997.1"/>
    <property type="molecule type" value="Genomic_DNA"/>
</dbReference>
<proteinExistence type="predicted"/>
<dbReference type="Pfam" id="PF03109">
    <property type="entry name" value="ABC1"/>
    <property type="match status" value="1"/>
</dbReference>
<dbReference type="RefSeq" id="XP_066715259.1">
    <property type="nucleotide sequence ID" value="XM_066859772.1"/>
</dbReference>
<feature type="region of interest" description="Disordered" evidence="1">
    <location>
        <begin position="154"/>
        <end position="177"/>
    </location>
</feature>
<dbReference type="GO" id="GO:0016301">
    <property type="term" value="F:kinase activity"/>
    <property type="evidence" value="ECO:0007669"/>
    <property type="project" value="UniProtKB-KW"/>
</dbReference>
<gene>
    <name evidence="3" type="ORF">PG994_008363</name>
</gene>
<dbReference type="Gene3D" id="1.10.510.10">
    <property type="entry name" value="Transferase(Phosphotransferase) domain 1"/>
    <property type="match status" value="1"/>
</dbReference>
<dbReference type="GeneID" id="92092835"/>
<dbReference type="InterPro" id="IPR004147">
    <property type="entry name" value="ABC1_dom"/>
</dbReference>
<dbReference type="SUPFAM" id="SSF56112">
    <property type="entry name" value="Protein kinase-like (PK-like)"/>
    <property type="match status" value="1"/>
</dbReference>
<keyword evidence="4" id="KW-1185">Reference proteome</keyword>
<name>A0ABR1UST0_9PEZI</name>